<evidence type="ECO:0000313" key="3">
    <source>
        <dbReference type="Proteomes" id="UP000299102"/>
    </source>
</evidence>
<proteinExistence type="predicted"/>
<keyword evidence="3" id="KW-1185">Reference proteome</keyword>
<sequence>MQPTLTLESPPSEHPQYRLKTMHCKSSKTQSQTCAGDPLESRRLPPTMGTRYRRGINSALPAFWEGIE</sequence>
<dbReference type="Proteomes" id="UP000299102">
    <property type="component" value="Unassembled WGS sequence"/>
</dbReference>
<name>A0A4C1XMM5_EUMVA</name>
<gene>
    <name evidence="2" type="ORF">EVAR_47704_1</name>
</gene>
<reference evidence="2 3" key="1">
    <citation type="journal article" date="2019" name="Commun. Biol.">
        <title>The bagworm genome reveals a unique fibroin gene that provides high tensile strength.</title>
        <authorList>
            <person name="Kono N."/>
            <person name="Nakamura H."/>
            <person name="Ohtoshi R."/>
            <person name="Tomita M."/>
            <person name="Numata K."/>
            <person name="Arakawa K."/>
        </authorList>
    </citation>
    <scope>NUCLEOTIDE SEQUENCE [LARGE SCALE GENOMIC DNA]</scope>
</reference>
<organism evidence="2 3">
    <name type="scientific">Eumeta variegata</name>
    <name type="common">Bagworm moth</name>
    <name type="synonym">Eumeta japonica</name>
    <dbReference type="NCBI Taxonomy" id="151549"/>
    <lineage>
        <taxon>Eukaryota</taxon>
        <taxon>Metazoa</taxon>
        <taxon>Ecdysozoa</taxon>
        <taxon>Arthropoda</taxon>
        <taxon>Hexapoda</taxon>
        <taxon>Insecta</taxon>
        <taxon>Pterygota</taxon>
        <taxon>Neoptera</taxon>
        <taxon>Endopterygota</taxon>
        <taxon>Lepidoptera</taxon>
        <taxon>Glossata</taxon>
        <taxon>Ditrysia</taxon>
        <taxon>Tineoidea</taxon>
        <taxon>Psychidae</taxon>
        <taxon>Oiketicinae</taxon>
        <taxon>Eumeta</taxon>
    </lineage>
</organism>
<accession>A0A4C1XMM5</accession>
<evidence type="ECO:0000256" key="1">
    <source>
        <dbReference type="SAM" id="MobiDB-lite"/>
    </source>
</evidence>
<feature type="region of interest" description="Disordered" evidence="1">
    <location>
        <begin position="22"/>
        <end position="52"/>
    </location>
</feature>
<comment type="caution">
    <text evidence="2">The sequence shown here is derived from an EMBL/GenBank/DDBJ whole genome shotgun (WGS) entry which is preliminary data.</text>
</comment>
<dbReference type="AlphaFoldDB" id="A0A4C1XMM5"/>
<evidence type="ECO:0000313" key="2">
    <source>
        <dbReference type="EMBL" id="GBP64688.1"/>
    </source>
</evidence>
<dbReference type="EMBL" id="BGZK01000905">
    <property type="protein sequence ID" value="GBP64688.1"/>
    <property type="molecule type" value="Genomic_DNA"/>
</dbReference>
<protein>
    <submittedName>
        <fullName evidence="2">Uncharacterized protein</fullName>
    </submittedName>
</protein>